<dbReference type="InterPro" id="IPR023393">
    <property type="entry name" value="START-like_dom_sf"/>
</dbReference>
<dbReference type="Gene3D" id="3.30.530.20">
    <property type="match status" value="1"/>
</dbReference>
<evidence type="ECO:0008006" key="3">
    <source>
        <dbReference type="Google" id="ProtNLM"/>
    </source>
</evidence>
<dbReference type="EMBL" id="JACHHN010000011">
    <property type="protein sequence ID" value="MBB5193399.1"/>
    <property type="molecule type" value="Genomic_DNA"/>
</dbReference>
<dbReference type="Proteomes" id="UP000543030">
    <property type="component" value="Unassembled WGS sequence"/>
</dbReference>
<dbReference type="RefSeq" id="WP_184103046.1">
    <property type="nucleotide sequence ID" value="NZ_JACHHN010000011.1"/>
</dbReference>
<proteinExistence type="predicted"/>
<evidence type="ECO:0000313" key="2">
    <source>
        <dbReference type="Proteomes" id="UP000543030"/>
    </source>
</evidence>
<accession>A0A840RI94</accession>
<keyword evidence="2" id="KW-1185">Reference proteome</keyword>
<evidence type="ECO:0000313" key="1">
    <source>
        <dbReference type="EMBL" id="MBB5193399.1"/>
    </source>
</evidence>
<name>A0A840RI94_9NEIS</name>
<sequence>MLPALTFSVSINRPAIEVYAFLADPENWPQWATGLASGIRQVNGIWYAQSPSGELPVDFSPRNDYGVLDHTVIPPGQAPVHVPMRVIANADSAEVLLTLFRQPGMADDIWQRDQNWVRKDLTQLQAVLTR</sequence>
<gene>
    <name evidence="1" type="ORF">HNQ50_004156</name>
</gene>
<organism evidence="1 2">
    <name type="scientific">Silvimonas terrae</name>
    <dbReference type="NCBI Taxonomy" id="300266"/>
    <lineage>
        <taxon>Bacteria</taxon>
        <taxon>Pseudomonadati</taxon>
        <taxon>Pseudomonadota</taxon>
        <taxon>Betaproteobacteria</taxon>
        <taxon>Neisseriales</taxon>
        <taxon>Chitinibacteraceae</taxon>
        <taxon>Silvimonas</taxon>
    </lineage>
</organism>
<dbReference type="SUPFAM" id="SSF55961">
    <property type="entry name" value="Bet v1-like"/>
    <property type="match status" value="1"/>
</dbReference>
<comment type="caution">
    <text evidence="1">The sequence shown here is derived from an EMBL/GenBank/DDBJ whole genome shotgun (WGS) entry which is preliminary data.</text>
</comment>
<reference evidence="1 2" key="1">
    <citation type="submission" date="2020-08" db="EMBL/GenBank/DDBJ databases">
        <title>Genomic Encyclopedia of Type Strains, Phase IV (KMG-IV): sequencing the most valuable type-strain genomes for metagenomic binning, comparative biology and taxonomic classification.</title>
        <authorList>
            <person name="Goeker M."/>
        </authorList>
    </citation>
    <scope>NUCLEOTIDE SEQUENCE [LARGE SCALE GENOMIC DNA]</scope>
    <source>
        <strain evidence="1 2">DSM 18233</strain>
    </source>
</reference>
<protein>
    <recommendedName>
        <fullName evidence="3">Polyketide cyclase</fullName>
    </recommendedName>
</protein>
<dbReference type="AlphaFoldDB" id="A0A840RI94"/>